<reference evidence="4" key="1">
    <citation type="journal article" date="2021" name="PeerJ">
        <title>Extensive microbial diversity within the chicken gut microbiome revealed by metagenomics and culture.</title>
        <authorList>
            <person name="Gilroy R."/>
            <person name="Ravi A."/>
            <person name="Getino M."/>
            <person name="Pursley I."/>
            <person name="Horton D.L."/>
            <person name="Alikhan N.F."/>
            <person name="Baker D."/>
            <person name="Gharbi K."/>
            <person name="Hall N."/>
            <person name="Watson M."/>
            <person name="Adriaenssens E.M."/>
            <person name="Foster-Nyarko E."/>
            <person name="Jarju S."/>
            <person name="Secka A."/>
            <person name="Antonio M."/>
            <person name="Oren A."/>
            <person name="Chaudhuri R.R."/>
            <person name="La Ragione R."/>
            <person name="Hildebrand F."/>
            <person name="Pallen M.J."/>
        </authorList>
    </citation>
    <scope>NUCLEOTIDE SEQUENCE</scope>
    <source>
        <strain evidence="4">ChiHjej8B7-25341</strain>
    </source>
</reference>
<sequence>MDGHGFHKRELAPIIALLFFVAAVLILCAVSVGKKADAREKAAAESMPQTQESVGDMLQTQESAEDTLQTQENAERIPQPRKTETAEAQSIVPVLEKETESTPSASGGAGRNGTEEKTEEKTDGQMLAEMMDYWSKGNVEAVEDLCGLPRYRSMSASLQGPSYFYYYGDKDDQGKPEGTGIAVYGGDQYYYGQWSEGVRKGQGTWLKMYYYTDSDADADRTVVSHSYTGEWENNLPNGEGHEQYGLDTGLAEPGRRYLQNVIGNFSNGLYDGKMYLMTEDSGGNVQEWYGTASQGVFETFEGRDLEGRVPVCQDAKDPDSHLWIRPLDNIDLGVEEVRQQVTAQD</sequence>
<dbReference type="InterPro" id="IPR003409">
    <property type="entry name" value="MORN"/>
</dbReference>
<reference evidence="4" key="2">
    <citation type="submission" date="2021-04" db="EMBL/GenBank/DDBJ databases">
        <authorList>
            <person name="Gilroy R."/>
        </authorList>
    </citation>
    <scope>NUCLEOTIDE SEQUENCE</scope>
    <source>
        <strain evidence="4">ChiHjej8B7-25341</strain>
    </source>
</reference>
<organism evidence="4 5">
    <name type="scientific">Candidatus Eisenbergiella stercorigallinarum</name>
    <dbReference type="NCBI Taxonomy" id="2838557"/>
    <lineage>
        <taxon>Bacteria</taxon>
        <taxon>Bacillati</taxon>
        <taxon>Bacillota</taxon>
        <taxon>Clostridia</taxon>
        <taxon>Lachnospirales</taxon>
        <taxon>Lachnospiraceae</taxon>
        <taxon>Eisenbergiella</taxon>
    </lineage>
</organism>
<gene>
    <name evidence="4" type="ORF">H9912_05010</name>
</gene>
<feature type="region of interest" description="Disordered" evidence="2">
    <location>
        <begin position="43"/>
        <end position="122"/>
    </location>
</feature>
<name>A0A9D2TYI8_9FIRM</name>
<feature type="compositionally biased region" description="Polar residues" evidence="2">
    <location>
        <begin position="47"/>
        <end position="72"/>
    </location>
</feature>
<keyword evidence="1" id="KW-0677">Repeat</keyword>
<evidence type="ECO:0000256" key="2">
    <source>
        <dbReference type="SAM" id="MobiDB-lite"/>
    </source>
</evidence>
<evidence type="ECO:0000313" key="4">
    <source>
        <dbReference type="EMBL" id="HJD31286.1"/>
    </source>
</evidence>
<proteinExistence type="predicted"/>
<dbReference type="AlphaFoldDB" id="A0A9D2TYI8"/>
<evidence type="ECO:0000313" key="5">
    <source>
        <dbReference type="Proteomes" id="UP000823851"/>
    </source>
</evidence>
<dbReference type="Proteomes" id="UP000823851">
    <property type="component" value="Unassembled WGS sequence"/>
</dbReference>
<evidence type="ECO:0000256" key="1">
    <source>
        <dbReference type="ARBA" id="ARBA00022737"/>
    </source>
</evidence>
<keyword evidence="3" id="KW-1133">Transmembrane helix</keyword>
<keyword evidence="3" id="KW-0472">Membrane</keyword>
<dbReference type="SUPFAM" id="SSF82185">
    <property type="entry name" value="Histone H3 K4-specific methyltransferase SET7/9 N-terminal domain"/>
    <property type="match status" value="1"/>
</dbReference>
<dbReference type="EMBL" id="DWUW01000143">
    <property type="protein sequence ID" value="HJD31286.1"/>
    <property type="molecule type" value="Genomic_DNA"/>
</dbReference>
<dbReference type="Pfam" id="PF02493">
    <property type="entry name" value="MORN"/>
    <property type="match status" value="2"/>
</dbReference>
<feature type="compositionally biased region" description="Basic and acidic residues" evidence="2">
    <location>
        <begin position="113"/>
        <end position="122"/>
    </location>
</feature>
<evidence type="ECO:0000256" key="3">
    <source>
        <dbReference type="SAM" id="Phobius"/>
    </source>
</evidence>
<comment type="caution">
    <text evidence="4">The sequence shown here is derived from an EMBL/GenBank/DDBJ whole genome shotgun (WGS) entry which is preliminary data.</text>
</comment>
<accession>A0A9D2TYI8</accession>
<feature type="transmembrane region" description="Helical" evidence="3">
    <location>
        <begin position="12"/>
        <end position="32"/>
    </location>
</feature>
<keyword evidence="3" id="KW-0812">Transmembrane</keyword>
<protein>
    <recommendedName>
        <fullName evidence="6">MORN repeat-containing protein</fullName>
    </recommendedName>
</protein>
<evidence type="ECO:0008006" key="6">
    <source>
        <dbReference type="Google" id="ProtNLM"/>
    </source>
</evidence>